<dbReference type="Pfam" id="PF12937">
    <property type="entry name" value="F-box-like"/>
    <property type="match status" value="1"/>
</dbReference>
<dbReference type="Proteomes" id="UP000291084">
    <property type="component" value="Chromosome 4"/>
</dbReference>
<dbReference type="EMBL" id="AP015037">
    <property type="protein sequence ID" value="BAT83815.1"/>
    <property type="molecule type" value="Genomic_DNA"/>
</dbReference>
<keyword evidence="3" id="KW-1185">Reference proteome</keyword>
<sequence>MESPGLGWTGGFVVALFGGEYLGWEEVLETAQLGDASVVAGEGGACLRRGDGKREQMENMESTFRKKQKVNNDLIYDILVKIFLSLNVVDVAVASLVCKSWNNACRDPSLWNKIDLSRLRSYCFNIPFNKVGAYRHSSLQMNQFLKHLLDLSNGNTTYIIFNFYVYLTNEQFIMVAQRTPNLKRVVLPKTGDFLRAGVDTVLSLWRGLESITTTSAVSNYYMILAIGKYYNNVTELKFSDGNFEEKHALAMTKYIPKLKILSIRHLIISWKALLCVLNFLEDLEKVNICNSLILDTAYPRAFVEMSELKDLLPTSSMEKLIYCETGTCLRCMNGRDTTRSRQPDGPLEDIWGEDEIASLVHLPQPSEAERFATRHVRVLPS</sequence>
<dbReference type="Gene3D" id="3.80.10.10">
    <property type="entry name" value="Ribonuclease Inhibitor"/>
    <property type="match status" value="1"/>
</dbReference>
<evidence type="ECO:0000259" key="1">
    <source>
        <dbReference type="SMART" id="SM00256"/>
    </source>
</evidence>
<dbReference type="InterPro" id="IPR036047">
    <property type="entry name" value="F-box-like_dom_sf"/>
</dbReference>
<dbReference type="Gene3D" id="1.20.1280.50">
    <property type="match status" value="1"/>
</dbReference>
<evidence type="ECO:0000313" key="2">
    <source>
        <dbReference type="EMBL" id="BAT83815.1"/>
    </source>
</evidence>
<gene>
    <name evidence="2" type="primary">Vigan.04G104100</name>
    <name evidence="2" type="ORF">VIGAN_04104100</name>
</gene>
<proteinExistence type="predicted"/>
<feature type="domain" description="F-box" evidence="1">
    <location>
        <begin position="74"/>
        <end position="114"/>
    </location>
</feature>
<dbReference type="PANTHER" id="PTHR38926">
    <property type="entry name" value="F-BOX DOMAIN CONTAINING PROTEIN, EXPRESSED"/>
    <property type="match status" value="1"/>
</dbReference>
<dbReference type="OrthoDB" id="957465at2759"/>
<organism evidence="2 3">
    <name type="scientific">Vigna angularis var. angularis</name>
    <dbReference type="NCBI Taxonomy" id="157739"/>
    <lineage>
        <taxon>Eukaryota</taxon>
        <taxon>Viridiplantae</taxon>
        <taxon>Streptophyta</taxon>
        <taxon>Embryophyta</taxon>
        <taxon>Tracheophyta</taxon>
        <taxon>Spermatophyta</taxon>
        <taxon>Magnoliopsida</taxon>
        <taxon>eudicotyledons</taxon>
        <taxon>Gunneridae</taxon>
        <taxon>Pentapetalae</taxon>
        <taxon>rosids</taxon>
        <taxon>fabids</taxon>
        <taxon>Fabales</taxon>
        <taxon>Fabaceae</taxon>
        <taxon>Papilionoideae</taxon>
        <taxon>50 kb inversion clade</taxon>
        <taxon>NPAAA clade</taxon>
        <taxon>indigoferoid/millettioid clade</taxon>
        <taxon>Phaseoleae</taxon>
        <taxon>Vigna</taxon>
    </lineage>
</organism>
<dbReference type="InterPro" id="IPR001810">
    <property type="entry name" value="F-box_dom"/>
</dbReference>
<dbReference type="SMART" id="SM00256">
    <property type="entry name" value="FBOX"/>
    <property type="match status" value="1"/>
</dbReference>
<name>A0A0S3RT80_PHAAN</name>
<dbReference type="SUPFAM" id="SSF81383">
    <property type="entry name" value="F-box domain"/>
    <property type="match status" value="1"/>
</dbReference>
<reference evidence="2 3" key="1">
    <citation type="journal article" date="2015" name="Sci. Rep.">
        <title>The power of single molecule real-time sequencing technology in the de novo assembly of a eukaryotic genome.</title>
        <authorList>
            <person name="Sakai H."/>
            <person name="Naito K."/>
            <person name="Ogiso-Tanaka E."/>
            <person name="Takahashi Y."/>
            <person name="Iseki K."/>
            <person name="Muto C."/>
            <person name="Satou K."/>
            <person name="Teruya K."/>
            <person name="Shiroma A."/>
            <person name="Shimoji M."/>
            <person name="Hirano T."/>
            <person name="Itoh T."/>
            <person name="Kaga A."/>
            <person name="Tomooka N."/>
        </authorList>
    </citation>
    <scope>NUCLEOTIDE SEQUENCE [LARGE SCALE GENOMIC DNA]</scope>
    <source>
        <strain evidence="3">cv. Shumari</strain>
    </source>
</reference>
<dbReference type="InterPro" id="IPR032675">
    <property type="entry name" value="LRR_dom_sf"/>
</dbReference>
<dbReference type="AlphaFoldDB" id="A0A0S3RT80"/>
<evidence type="ECO:0000313" key="3">
    <source>
        <dbReference type="Proteomes" id="UP000291084"/>
    </source>
</evidence>
<protein>
    <recommendedName>
        <fullName evidence="1">F-box domain-containing protein</fullName>
    </recommendedName>
</protein>
<dbReference type="PANTHER" id="PTHR38926:SF10">
    <property type="entry name" value="F-BOX DOMAIN-CONTAINING PROTEIN"/>
    <property type="match status" value="1"/>
</dbReference>
<accession>A0A0S3RT80</accession>